<dbReference type="AlphaFoldDB" id="A0A1N6RKU7"/>
<evidence type="ECO:0000313" key="1">
    <source>
        <dbReference type="EMBL" id="SIQ29494.1"/>
    </source>
</evidence>
<sequence length="125" mass="13646">MQHGDIETDQDAAAHALARSVATLRRAADHADRWWYLASGRELDGRAYAWACVPLAGEVVAVRQVVGLEDGTWRRYAYDEVVEDDAGFLTDQPFGDDDLAGTGDVHPIDTTEFAALWARAGTARA</sequence>
<accession>A0A1N6RKU7</accession>
<gene>
    <name evidence="1" type="ORF">SAMN05518682_1991</name>
</gene>
<evidence type="ECO:0000313" key="2">
    <source>
        <dbReference type="Proteomes" id="UP000186235"/>
    </source>
</evidence>
<organism evidence="1 2">
    <name type="scientific">Cellulosimicrobium aquatile</name>
    <dbReference type="NCBI Taxonomy" id="1612203"/>
    <lineage>
        <taxon>Bacteria</taxon>
        <taxon>Bacillati</taxon>
        <taxon>Actinomycetota</taxon>
        <taxon>Actinomycetes</taxon>
        <taxon>Micrococcales</taxon>
        <taxon>Promicromonosporaceae</taxon>
        <taxon>Cellulosimicrobium</taxon>
    </lineage>
</organism>
<dbReference type="Proteomes" id="UP000186235">
    <property type="component" value="Unassembled WGS sequence"/>
</dbReference>
<reference evidence="2" key="1">
    <citation type="submission" date="2017-01" db="EMBL/GenBank/DDBJ databases">
        <authorList>
            <person name="Varghese N."/>
            <person name="Submissions S."/>
        </authorList>
    </citation>
    <scope>NUCLEOTIDE SEQUENCE [LARGE SCALE GENOMIC DNA]</scope>
    <source>
        <strain evidence="2">3bp</strain>
    </source>
</reference>
<name>A0A1N6RKU7_9MICO</name>
<dbReference type="EMBL" id="FTMI01000003">
    <property type="protein sequence ID" value="SIQ29494.1"/>
    <property type="molecule type" value="Genomic_DNA"/>
</dbReference>
<dbReference type="RefSeq" id="WP_143311115.1">
    <property type="nucleotide sequence ID" value="NZ_FTMI01000003.1"/>
</dbReference>
<keyword evidence="2" id="KW-1185">Reference proteome</keyword>
<protein>
    <submittedName>
        <fullName evidence="1">Uncharacterized protein</fullName>
    </submittedName>
</protein>
<proteinExistence type="predicted"/>